<dbReference type="EMBL" id="JPME01000015">
    <property type="protein sequence ID" value="KEZ89743.1"/>
    <property type="molecule type" value="Genomic_DNA"/>
</dbReference>
<evidence type="ECO:0000313" key="6">
    <source>
        <dbReference type="EMBL" id="KEZ89743.1"/>
    </source>
</evidence>
<keyword evidence="3 4" id="KW-0732">Signal</keyword>
<dbReference type="Gene3D" id="3.40.50.2300">
    <property type="match status" value="2"/>
</dbReference>
<dbReference type="Proteomes" id="UP000028525">
    <property type="component" value="Unassembled WGS sequence"/>
</dbReference>
<evidence type="ECO:0000256" key="3">
    <source>
        <dbReference type="ARBA" id="ARBA00022729"/>
    </source>
</evidence>
<comment type="subcellular location">
    <subcellularLocation>
        <location evidence="1">Cell envelope</location>
    </subcellularLocation>
</comment>
<dbReference type="OrthoDB" id="9800520at2"/>
<comment type="similarity">
    <text evidence="2">Belongs to the bacterial solute-binding protein 2 family.</text>
</comment>
<dbReference type="AlphaFoldDB" id="A0A084JLA9"/>
<proteinExistence type="inferred from homology"/>
<dbReference type="GO" id="GO:0030246">
    <property type="term" value="F:carbohydrate binding"/>
    <property type="evidence" value="ECO:0007669"/>
    <property type="project" value="UniProtKB-ARBA"/>
</dbReference>
<feature type="domain" description="Periplasmic binding protein" evidence="5">
    <location>
        <begin position="65"/>
        <end position="316"/>
    </location>
</feature>
<dbReference type="RefSeq" id="WP_038281863.1">
    <property type="nucleotide sequence ID" value="NZ_JPME01000015.1"/>
</dbReference>
<protein>
    <submittedName>
        <fullName evidence="6">LacI family transcriptional regulator</fullName>
    </submittedName>
</protein>
<dbReference type="InterPro" id="IPR025997">
    <property type="entry name" value="SBP_2_dom"/>
</dbReference>
<evidence type="ECO:0000256" key="2">
    <source>
        <dbReference type="ARBA" id="ARBA00007639"/>
    </source>
</evidence>
<dbReference type="STRING" id="29354.IO98_13790"/>
<evidence type="ECO:0000259" key="5">
    <source>
        <dbReference type="Pfam" id="PF13407"/>
    </source>
</evidence>
<keyword evidence="7" id="KW-1185">Reference proteome</keyword>
<dbReference type="Pfam" id="PF13407">
    <property type="entry name" value="Peripla_BP_4"/>
    <property type="match status" value="1"/>
</dbReference>
<dbReference type="PANTHER" id="PTHR46847">
    <property type="entry name" value="D-ALLOSE-BINDING PERIPLASMIC PROTEIN-RELATED"/>
    <property type="match status" value="1"/>
</dbReference>
<dbReference type="InterPro" id="IPR028082">
    <property type="entry name" value="Peripla_BP_I"/>
</dbReference>
<feature type="chain" id="PRO_5038966887" evidence="4">
    <location>
        <begin position="20"/>
        <end position="335"/>
    </location>
</feature>
<comment type="caution">
    <text evidence="6">The sequence shown here is derived from an EMBL/GenBank/DDBJ whole genome shotgun (WGS) entry which is preliminary data.</text>
</comment>
<evidence type="ECO:0000256" key="4">
    <source>
        <dbReference type="SAM" id="SignalP"/>
    </source>
</evidence>
<evidence type="ECO:0000313" key="7">
    <source>
        <dbReference type="Proteomes" id="UP000028525"/>
    </source>
</evidence>
<dbReference type="GO" id="GO:0030313">
    <property type="term" value="C:cell envelope"/>
    <property type="evidence" value="ECO:0007669"/>
    <property type="project" value="UniProtKB-SubCell"/>
</dbReference>
<accession>A0A084JLA9</accession>
<dbReference type="SUPFAM" id="SSF53822">
    <property type="entry name" value="Periplasmic binding protein-like I"/>
    <property type="match status" value="1"/>
</dbReference>
<dbReference type="PROSITE" id="PS51257">
    <property type="entry name" value="PROKAR_LIPOPROTEIN"/>
    <property type="match status" value="1"/>
</dbReference>
<reference evidence="6 7" key="1">
    <citation type="submission" date="2014-07" db="EMBL/GenBank/DDBJ databases">
        <title>Draft genome of Clostridium celerecrescens 152B isolated from sediments associated with methane hydrate from Krishna Godavari basin.</title>
        <authorList>
            <person name="Honkalas V.S."/>
            <person name="Dabir A.P."/>
            <person name="Arora P."/>
            <person name="Dhakephalkar P.K."/>
        </authorList>
    </citation>
    <scope>NUCLEOTIDE SEQUENCE [LARGE SCALE GENOMIC DNA]</scope>
    <source>
        <strain evidence="6 7">152B</strain>
    </source>
</reference>
<gene>
    <name evidence="6" type="ORF">IO98_13790</name>
</gene>
<dbReference type="PANTHER" id="PTHR46847:SF1">
    <property type="entry name" value="D-ALLOSE-BINDING PERIPLASMIC PROTEIN-RELATED"/>
    <property type="match status" value="1"/>
</dbReference>
<sequence length="335" mass="34339">MKRKVLAAILSMGVIASMAGCSSGQKEAAATTGATTVAATEAATTAAETAKEAATSGGSHKVYLITMDQMDQHWVNVDAGAQKAVKELGNVDYKWLAPDVKDDAKQIECINNAVAGGAQAILLAANGPDAVTASLQEAMDAGVKVVYVDSAASLPAIQTLATDNKAAGKTAGDEMIKALKEKGIESGKIGIVNVNAATASTVAREEGFRSAFEGTKFEILETQYGEGDAARSKDIAANYITQGCVGIFGANEGSTVGAGNAIQEAGESVIGVGFDKSDMILQLIKDGYLLATMAQNPDVMGYEGMKTAVNALEGKDTGDKNVDTGVSVLTKDTLK</sequence>
<feature type="signal peptide" evidence="4">
    <location>
        <begin position="1"/>
        <end position="19"/>
    </location>
</feature>
<organism evidence="6 7">
    <name type="scientific">Lacrimispora celerecrescens</name>
    <dbReference type="NCBI Taxonomy" id="29354"/>
    <lineage>
        <taxon>Bacteria</taxon>
        <taxon>Bacillati</taxon>
        <taxon>Bacillota</taxon>
        <taxon>Clostridia</taxon>
        <taxon>Lachnospirales</taxon>
        <taxon>Lachnospiraceae</taxon>
        <taxon>Lacrimispora</taxon>
    </lineage>
</organism>
<dbReference type="CDD" id="cd20008">
    <property type="entry name" value="PBP1_ABC_sugar_binding-like"/>
    <property type="match status" value="1"/>
</dbReference>
<name>A0A084JLA9_9FIRM</name>
<evidence type="ECO:0000256" key="1">
    <source>
        <dbReference type="ARBA" id="ARBA00004196"/>
    </source>
</evidence>